<name>A0A5N5QQ84_9AGAM</name>
<dbReference type="GO" id="GO:0005094">
    <property type="term" value="F:Rho GDP-dissociation inhibitor activity"/>
    <property type="evidence" value="ECO:0007669"/>
    <property type="project" value="InterPro"/>
</dbReference>
<accession>A0A5N5QQ84</accession>
<dbReference type="SUPFAM" id="SSF81296">
    <property type="entry name" value="E set domains"/>
    <property type="match status" value="1"/>
</dbReference>
<comment type="caution">
    <text evidence="5">The sequence shown here is derived from an EMBL/GenBank/DDBJ whole genome shotgun (WGS) entry which is preliminary data.</text>
</comment>
<dbReference type="Pfam" id="PF02115">
    <property type="entry name" value="Rho_GDI"/>
    <property type="match status" value="1"/>
</dbReference>
<evidence type="ECO:0000313" key="6">
    <source>
        <dbReference type="Proteomes" id="UP000383932"/>
    </source>
</evidence>
<dbReference type="OrthoDB" id="1683373at2759"/>
<dbReference type="Proteomes" id="UP000383932">
    <property type="component" value="Unassembled WGS sequence"/>
</dbReference>
<evidence type="ECO:0000256" key="1">
    <source>
        <dbReference type="ARBA" id="ARBA00004496"/>
    </source>
</evidence>
<sequence>MSAPHEEDDLNPTQTAGYKVGAKKTVAEYANLDAEDESLARWKASLGIAGGDQGGGSSQPAKFIVHSLFLTSPTREGDIVLNPNDPSTKNETITIKEGVEYSVGMTFTIENDVISGLRYLHVVKRAGIPVEKMEKMIGSYGPKDKPHEAKFLTEESPSGFMARSGSYEVRSKIIDDDGVTRADFKWCFKIGKEW</sequence>
<dbReference type="InterPro" id="IPR024792">
    <property type="entry name" value="RhoGDI_dom_sf"/>
</dbReference>
<protein>
    <submittedName>
        <fullName evidence="5">Rho GDP-dissociation inhibitor</fullName>
    </submittedName>
</protein>
<evidence type="ECO:0000256" key="2">
    <source>
        <dbReference type="ARBA" id="ARBA00009758"/>
    </source>
</evidence>
<dbReference type="EMBL" id="SSOP01000038">
    <property type="protein sequence ID" value="KAB5593387.1"/>
    <property type="molecule type" value="Genomic_DNA"/>
</dbReference>
<comment type="similarity">
    <text evidence="2">Belongs to the Rho GDI family.</text>
</comment>
<dbReference type="GO" id="GO:0007266">
    <property type="term" value="P:Rho protein signal transduction"/>
    <property type="evidence" value="ECO:0007669"/>
    <property type="project" value="InterPro"/>
</dbReference>
<dbReference type="PRINTS" id="PR00492">
    <property type="entry name" value="RHOGDI"/>
</dbReference>
<evidence type="ECO:0000313" key="5">
    <source>
        <dbReference type="EMBL" id="KAB5593387.1"/>
    </source>
</evidence>
<evidence type="ECO:0000256" key="3">
    <source>
        <dbReference type="ARBA" id="ARBA00022468"/>
    </source>
</evidence>
<keyword evidence="3" id="KW-0343">GTPase activation</keyword>
<keyword evidence="6" id="KW-1185">Reference proteome</keyword>
<evidence type="ECO:0000256" key="4">
    <source>
        <dbReference type="ARBA" id="ARBA00022490"/>
    </source>
</evidence>
<organism evidence="5 6">
    <name type="scientific">Ceratobasidium theobromae</name>
    <dbReference type="NCBI Taxonomy" id="1582974"/>
    <lineage>
        <taxon>Eukaryota</taxon>
        <taxon>Fungi</taxon>
        <taxon>Dikarya</taxon>
        <taxon>Basidiomycota</taxon>
        <taxon>Agaricomycotina</taxon>
        <taxon>Agaricomycetes</taxon>
        <taxon>Cantharellales</taxon>
        <taxon>Ceratobasidiaceae</taxon>
        <taxon>Ceratobasidium</taxon>
    </lineage>
</organism>
<dbReference type="InterPro" id="IPR014756">
    <property type="entry name" value="Ig_E-set"/>
</dbReference>
<dbReference type="PANTHER" id="PTHR10980">
    <property type="entry name" value="RHO GDP-DISSOCIATION INHIBITOR"/>
    <property type="match status" value="1"/>
</dbReference>
<dbReference type="GO" id="GO:0005829">
    <property type="term" value="C:cytosol"/>
    <property type="evidence" value="ECO:0007669"/>
    <property type="project" value="TreeGrafter"/>
</dbReference>
<dbReference type="GO" id="GO:0016020">
    <property type="term" value="C:membrane"/>
    <property type="evidence" value="ECO:0007669"/>
    <property type="project" value="TreeGrafter"/>
</dbReference>
<gene>
    <name evidence="5" type="ORF">CTheo_3125</name>
</gene>
<dbReference type="GO" id="GO:0005096">
    <property type="term" value="F:GTPase activator activity"/>
    <property type="evidence" value="ECO:0007669"/>
    <property type="project" value="UniProtKB-KW"/>
</dbReference>
<dbReference type="InterPro" id="IPR000406">
    <property type="entry name" value="Rho_GDI"/>
</dbReference>
<proteinExistence type="inferred from homology"/>
<keyword evidence="4" id="KW-0963">Cytoplasm</keyword>
<dbReference type="FunFam" id="2.70.50.30:FF:000004">
    <property type="entry name" value="Rho GDP-dissociation inhibitor 1"/>
    <property type="match status" value="1"/>
</dbReference>
<comment type="subcellular location">
    <subcellularLocation>
        <location evidence="1">Cytoplasm</location>
    </subcellularLocation>
</comment>
<dbReference type="PANTHER" id="PTHR10980:SF3">
    <property type="entry name" value="LD16419P"/>
    <property type="match status" value="1"/>
</dbReference>
<reference evidence="5 6" key="1">
    <citation type="journal article" date="2019" name="Fungal Biol. Biotechnol.">
        <title>Draft genome sequence of fastidious pathogen Ceratobasidium theobromae, which causes vascular-streak dieback in Theobroma cacao.</title>
        <authorList>
            <person name="Ali S.S."/>
            <person name="Asman A."/>
            <person name="Shao J."/>
            <person name="Firmansyah A.P."/>
            <person name="Susilo A.W."/>
            <person name="Rosmana A."/>
            <person name="McMahon P."/>
            <person name="Junaid M."/>
            <person name="Guest D."/>
            <person name="Kheng T.Y."/>
            <person name="Meinhardt L.W."/>
            <person name="Bailey B.A."/>
        </authorList>
    </citation>
    <scope>NUCLEOTIDE SEQUENCE [LARGE SCALE GENOMIC DNA]</scope>
    <source>
        <strain evidence="5 6">CT2</strain>
    </source>
</reference>
<dbReference type="AlphaFoldDB" id="A0A5N5QQ84"/>
<dbReference type="Gene3D" id="2.70.50.30">
    <property type="entry name" value="Coagulation Factor XIII, subunit A, domain 1"/>
    <property type="match status" value="1"/>
</dbReference>